<proteinExistence type="predicted"/>
<dbReference type="CDD" id="cd10747">
    <property type="entry name" value="DnaJ_C"/>
    <property type="match status" value="1"/>
</dbReference>
<dbReference type="PROSITE" id="PS00636">
    <property type="entry name" value="DNAJ_1"/>
    <property type="match status" value="1"/>
</dbReference>
<dbReference type="PROSITE" id="PS50076">
    <property type="entry name" value="DNAJ_2"/>
    <property type="match status" value="1"/>
</dbReference>
<evidence type="ECO:0000256" key="1">
    <source>
        <dbReference type="SAM" id="MobiDB-lite"/>
    </source>
</evidence>
<keyword evidence="3" id="KW-0238">DNA-binding</keyword>
<sequence length="323" mass="34599">MADFYERLGVGRDATADELQRAYRKLARQYHPDINKDPGAEEKFKQVSEAYDVLSDPDQRKRYDAFGDDFRRVPPDVDPETWARAQRAGGAGRAASGGRAGASQGAWGGSAGPGGWSGGWSEADGDVDLEDLLGGMFGGRRGWGPIPGADQEVGFDLSVPEAYWGGHRRLTISGPDGGRTVEVTIPAGVTDGQRIRLAGQGGQGSGDAPAGDLYLVAHLVGDRRYRVEGRDIYVDLPVSPSEAALGARVALETPGGEVKLRVPGGTSSGKRLRLKGRGLGAKRNPGDLYAEVRIVLPDKLSDEEQRLYEQLAAATTFDPRRQR</sequence>
<dbReference type="Proteomes" id="UP000295447">
    <property type="component" value="Unassembled WGS sequence"/>
</dbReference>
<gene>
    <name evidence="3" type="ORF">EV650_0693</name>
</gene>
<dbReference type="PANTHER" id="PTHR43096">
    <property type="entry name" value="DNAJ HOMOLOG 1, MITOCHONDRIAL-RELATED"/>
    <property type="match status" value="1"/>
</dbReference>
<dbReference type="SUPFAM" id="SSF49493">
    <property type="entry name" value="HSP40/DnaJ peptide-binding domain"/>
    <property type="match status" value="2"/>
</dbReference>
<dbReference type="GO" id="GO:0003677">
    <property type="term" value="F:DNA binding"/>
    <property type="evidence" value="ECO:0007669"/>
    <property type="project" value="UniProtKB-KW"/>
</dbReference>
<evidence type="ECO:0000313" key="3">
    <source>
        <dbReference type="EMBL" id="TDW21862.1"/>
    </source>
</evidence>
<dbReference type="GO" id="GO:0005737">
    <property type="term" value="C:cytoplasm"/>
    <property type="evidence" value="ECO:0007669"/>
    <property type="project" value="TreeGrafter"/>
</dbReference>
<dbReference type="InterPro" id="IPR002939">
    <property type="entry name" value="DnaJ_C"/>
</dbReference>
<protein>
    <submittedName>
        <fullName evidence="3">Curved DNA-binding protein</fullName>
    </submittedName>
</protein>
<dbReference type="InterPro" id="IPR001623">
    <property type="entry name" value="DnaJ_domain"/>
</dbReference>
<feature type="compositionally biased region" description="Gly residues" evidence="1">
    <location>
        <begin position="106"/>
        <end position="118"/>
    </location>
</feature>
<dbReference type="FunFam" id="2.60.260.20:FF:000013">
    <property type="entry name" value="DnaJ subfamily B member 11"/>
    <property type="match status" value="1"/>
</dbReference>
<dbReference type="InterPro" id="IPR018253">
    <property type="entry name" value="DnaJ_domain_CS"/>
</dbReference>
<dbReference type="CDD" id="cd06257">
    <property type="entry name" value="DnaJ"/>
    <property type="match status" value="1"/>
</dbReference>
<dbReference type="Pfam" id="PF00226">
    <property type="entry name" value="DnaJ"/>
    <property type="match status" value="1"/>
</dbReference>
<dbReference type="InterPro" id="IPR036869">
    <property type="entry name" value="J_dom_sf"/>
</dbReference>
<comment type="caution">
    <text evidence="3">The sequence shown here is derived from an EMBL/GenBank/DDBJ whole genome shotgun (WGS) entry which is preliminary data.</text>
</comment>
<dbReference type="OrthoDB" id="9779889at2"/>
<accession>A0A4R7ZVB7</accession>
<evidence type="ECO:0000313" key="4">
    <source>
        <dbReference type="Proteomes" id="UP000295447"/>
    </source>
</evidence>
<evidence type="ECO:0000259" key="2">
    <source>
        <dbReference type="PROSITE" id="PS50076"/>
    </source>
</evidence>
<organism evidence="3 4">
    <name type="scientific">Kribbella kalugense</name>
    <dbReference type="NCBI Taxonomy" id="2512221"/>
    <lineage>
        <taxon>Bacteria</taxon>
        <taxon>Bacillati</taxon>
        <taxon>Actinomycetota</taxon>
        <taxon>Actinomycetes</taxon>
        <taxon>Propionibacteriales</taxon>
        <taxon>Kribbellaceae</taxon>
        <taxon>Kribbella</taxon>
    </lineage>
</organism>
<dbReference type="GO" id="GO:0042026">
    <property type="term" value="P:protein refolding"/>
    <property type="evidence" value="ECO:0007669"/>
    <property type="project" value="TreeGrafter"/>
</dbReference>
<dbReference type="PRINTS" id="PR00625">
    <property type="entry name" value="JDOMAIN"/>
</dbReference>
<feature type="domain" description="J" evidence="2">
    <location>
        <begin position="3"/>
        <end position="67"/>
    </location>
</feature>
<dbReference type="Gene3D" id="2.60.260.20">
    <property type="entry name" value="Urease metallochaperone UreE, N-terminal domain"/>
    <property type="match status" value="2"/>
</dbReference>
<dbReference type="GO" id="GO:0051082">
    <property type="term" value="F:unfolded protein binding"/>
    <property type="evidence" value="ECO:0007669"/>
    <property type="project" value="InterPro"/>
</dbReference>
<dbReference type="SMART" id="SM00271">
    <property type="entry name" value="DnaJ"/>
    <property type="match status" value="1"/>
</dbReference>
<dbReference type="SUPFAM" id="SSF46565">
    <property type="entry name" value="Chaperone J-domain"/>
    <property type="match status" value="1"/>
</dbReference>
<feature type="region of interest" description="Disordered" evidence="1">
    <location>
        <begin position="65"/>
        <end position="123"/>
    </location>
</feature>
<feature type="compositionally biased region" description="Low complexity" evidence="1">
    <location>
        <begin position="82"/>
        <end position="105"/>
    </location>
</feature>
<dbReference type="InterPro" id="IPR008971">
    <property type="entry name" value="HSP40/DnaJ_pept-bd"/>
</dbReference>
<dbReference type="Pfam" id="PF01556">
    <property type="entry name" value="DnaJ_C"/>
    <property type="match status" value="1"/>
</dbReference>
<dbReference type="RefSeq" id="WP_134115228.1">
    <property type="nucleotide sequence ID" value="NZ_SODF01000001.1"/>
</dbReference>
<keyword evidence="4" id="KW-1185">Reference proteome</keyword>
<dbReference type="EMBL" id="SODF01000001">
    <property type="protein sequence ID" value="TDW21862.1"/>
    <property type="molecule type" value="Genomic_DNA"/>
</dbReference>
<reference evidence="3 4" key="1">
    <citation type="submission" date="2019-03" db="EMBL/GenBank/DDBJ databases">
        <title>Genomic Encyclopedia of Type Strains, Phase III (KMG-III): the genomes of soil and plant-associated and newly described type strains.</title>
        <authorList>
            <person name="Whitman W."/>
        </authorList>
    </citation>
    <scope>NUCLEOTIDE SEQUENCE [LARGE SCALE GENOMIC DNA]</scope>
    <source>
        <strain evidence="3 4">VKM Ac-2570</strain>
    </source>
</reference>
<dbReference type="PANTHER" id="PTHR43096:SF10">
    <property type="entry name" value="CHAPERONE PROTEIN DNAJ A6, CHLOROPLASTIC"/>
    <property type="match status" value="1"/>
</dbReference>
<dbReference type="AlphaFoldDB" id="A0A4R7ZVB7"/>
<dbReference type="Gene3D" id="1.10.287.110">
    <property type="entry name" value="DnaJ domain"/>
    <property type="match status" value="1"/>
</dbReference>
<name>A0A4R7ZVB7_9ACTN</name>
<feature type="compositionally biased region" description="Basic and acidic residues" evidence="1">
    <location>
        <begin position="65"/>
        <end position="75"/>
    </location>
</feature>